<gene>
    <name evidence="1" type="ORF">NE237_027285</name>
</gene>
<dbReference type="EMBL" id="JAMYWD010000012">
    <property type="protein sequence ID" value="KAJ4950453.1"/>
    <property type="molecule type" value="Genomic_DNA"/>
</dbReference>
<name>A0A9Q0GPV1_9MAGN</name>
<comment type="caution">
    <text evidence="1">The sequence shown here is derived from an EMBL/GenBank/DDBJ whole genome shotgun (WGS) entry which is preliminary data.</text>
</comment>
<dbReference type="AlphaFoldDB" id="A0A9Q0GPV1"/>
<evidence type="ECO:0000313" key="1">
    <source>
        <dbReference type="EMBL" id="KAJ4950453.1"/>
    </source>
</evidence>
<sequence length="118" mass="14327">MSLHPIMLFREPMGSSGKICLECDFLERWRRAWILQRLALLWGRKGGVFKRRLMIDLRLLPSYLKSLHQNPDSESIHYRERQFSFNNTRIFHFKTHRSTSMRFHIPSQYPACCRFRLQ</sequence>
<accession>A0A9Q0GPV1</accession>
<reference evidence="1" key="1">
    <citation type="journal article" date="2023" name="Plant J.">
        <title>The genome of the king protea, Protea cynaroides.</title>
        <authorList>
            <person name="Chang J."/>
            <person name="Duong T.A."/>
            <person name="Schoeman C."/>
            <person name="Ma X."/>
            <person name="Roodt D."/>
            <person name="Barker N."/>
            <person name="Li Z."/>
            <person name="Van de Peer Y."/>
            <person name="Mizrachi E."/>
        </authorList>
    </citation>
    <scope>NUCLEOTIDE SEQUENCE</scope>
    <source>
        <tissue evidence="1">Young leaves</tissue>
    </source>
</reference>
<protein>
    <submittedName>
        <fullName evidence="1">Uncharacterized protein</fullName>
    </submittedName>
</protein>
<proteinExistence type="predicted"/>
<organism evidence="1 2">
    <name type="scientific">Protea cynaroides</name>
    <dbReference type="NCBI Taxonomy" id="273540"/>
    <lineage>
        <taxon>Eukaryota</taxon>
        <taxon>Viridiplantae</taxon>
        <taxon>Streptophyta</taxon>
        <taxon>Embryophyta</taxon>
        <taxon>Tracheophyta</taxon>
        <taxon>Spermatophyta</taxon>
        <taxon>Magnoliopsida</taxon>
        <taxon>Proteales</taxon>
        <taxon>Proteaceae</taxon>
        <taxon>Protea</taxon>
    </lineage>
</organism>
<keyword evidence="2" id="KW-1185">Reference proteome</keyword>
<dbReference type="Proteomes" id="UP001141806">
    <property type="component" value="Unassembled WGS sequence"/>
</dbReference>
<dbReference type="OrthoDB" id="1929803at2759"/>
<evidence type="ECO:0000313" key="2">
    <source>
        <dbReference type="Proteomes" id="UP001141806"/>
    </source>
</evidence>